<protein>
    <submittedName>
        <fullName evidence="2">Helix-turn-helix domain-containing protein</fullName>
    </submittedName>
</protein>
<dbReference type="CDD" id="cd00093">
    <property type="entry name" value="HTH_XRE"/>
    <property type="match status" value="1"/>
</dbReference>
<evidence type="ECO:0000259" key="1">
    <source>
        <dbReference type="PROSITE" id="PS50943"/>
    </source>
</evidence>
<dbReference type="InterPro" id="IPR010982">
    <property type="entry name" value="Lambda_DNA-bd_dom_sf"/>
</dbReference>
<dbReference type="SUPFAM" id="SSF47413">
    <property type="entry name" value="lambda repressor-like DNA-binding domains"/>
    <property type="match status" value="1"/>
</dbReference>
<dbReference type="EMBL" id="JBHTKR010000003">
    <property type="protein sequence ID" value="MFD1194734.1"/>
    <property type="molecule type" value="Genomic_DNA"/>
</dbReference>
<keyword evidence="3" id="KW-1185">Reference proteome</keyword>
<proteinExistence type="predicted"/>
<dbReference type="PROSITE" id="PS50943">
    <property type="entry name" value="HTH_CROC1"/>
    <property type="match status" value="1"/>
</dbReference>
<evidence type="ECO:0000313" key="2">
    <source>
        <dbReference type="EMBL" id="MFD1194734.1"/>
    </source>
</evidence>
<organism evidence="2 3">
    <name type="scientific">Seohaeicola saemankumensis</name>
    <dbReference type="NCBI Taxonomy" id="481181"/>
    <lineage>
        <taxon>Bacteria</taxon>
        <taxon>Pseudomonadati</taxon>
        <taxon>Pseudomonadota</taxon>
        <taxon>Alphaproteobacteria</taxon>
        <taxon>Rhodobacterales</taxon>
        <taxon>Roseobacteraceae</taxon>
        <taxon>Seohaeicola</taxon>
    </lineage>
</organism>
<dbReference type="Proteomes" id="UP001597151">
    <property type="component" value="Unassembled WGS sequence"/>
</dbReference>
<sequence>MTTISPTAMMLADAIEKCELTQREIADRVGFKHANIISMLKTGETRVPLDRIPALSQTLGMDERLFLMIAIEEYHPGVHEVLVDVLGLPLSDAELGILTMFRMASMRDEIEVEGPFKQALEGLLALAAIAA</sequence>
<dbReference type="Pfam" id="PF01381">
    <property type="entry name" value="HTH_3"/>
    <property type="match status" value="1"/>
</dbReference>
<comment type="caution">
    <text evidence="2">The sequence shown here is derived from an EMBL/GenBank/DDBJ whole genome shotgun (WGS) entry which is preliminary data.</text>
</comment>
<dbReference type="RefSeq" id="WP_380790591.1">
    <property type="nucleotide sequence ID" value="NZ_JBHTKR010000003.1"/>
</dbReference>
<accession>A0ABW3TC42</accession>
<evidence type="ECO:0000313" key="3">
    <source>
        <dbReference type="Proteomes" id="UP001597151"/>
    </source>
</evidence>
<dbReference type="Gene3D" id="1.10.260.40">
    <property type="entry name" value="lambda repressor-like DNA-binding domains"/>
    <property type="match status" value="1"/>
</dbReference>
<name>A0ABW3TC42_9RHOB</name>
<gene>
    <name evidence="2" type="ORF">ACFQ3C_08625</name>
</gene>
<feature type="domain" description="HTH cro/C1-type" evidence="1">
    <location>
        <begin position="11"/>
        <end position="66"/>
    </location>
</feature>
<dbReference type="InterPro" id="IPR001387">
    <property type="entry name" value="Cro/C1-type_HTH"/>
</dbReference>
<reference evidence="3" key="1">
    <citation type="journal article" date="2019" name="Int. J. Syst. Evol. Microbiol.">
        <title>The Global Catalogue of Microorganisms (GCM) 10K type strain sequencing project: providing services to taxonomists for standard genome sequencing and annotation.</title>
        <authorList>
            <consortium name="The Broad Institute Genomics Platform"/>
            <consortium name="The Broad Institute Genome Sequencing Center for Infectious Disease"/>
            <person name="Wu L."/>
            <person name="Ma J."/>
        </authorList>
    </citation>
    <scope>NUCLEOTIDE SEQUENCE [LARGE SCALE GENOMIC DNA]</scope>
    <source>
        <strain evidence="3">CCUG 55328</strain>
    </source>
</reference>